<dbReference type="HOGENOM" id="CLU_3350565_0_0_6"/>
<dbReference type="PATRIC" id="fig|930944.6.peg.270"/>
<evidence type="ECO:0000313" key="2">
    <source>
        <dbReference type="Proteomes" id="UP000008084"/>
    </source>
</evidence>
<organism evidence="1 2">
    <name type="scientific">Yersinia enterocolitica subsp. palearctica serotype O:3 (strain DSM 13030 / CIP 106945 / Y11)</name>
    <dbReference type="NCBI Taxonomy" id="930944"/>
    <lineage>
        <taxon>Bacteria</taxon>
        <taxon>Pseudomonadati</taxon>
        <taxon>Pseudomonadota</taxon>
        <taxon>Gammaproteobacteria</taxon>
        <taxon>Enterobacterales</taxon>
        <taxon>Yersiniaceae</taxon>
        <taxon>Yersinia</taxon>
    </lineage>
</organism>
<dbReference type="Proteomes" id="UP000008084">
    <property type="component" value="Chromosome"/>
</dbReference>
<name>A0A0H3NS15_YERE1</name>
<sequence>MVLLNRIIVMDNGRVVVDGPHDHILNSMANKSQQSAA</sequence>
<gene>
    <name evidence="1" type="ordered locus">Y11_02691</name>
</gene>
<evidence type="ECO:0000313" key="1">
    <source>
        <dbReference type="EMBL" id="CBY27912.1"/>
    </source>
</evidence>
<proteinExistence type="predicted"/>
<dbReference type="KEGG" id="yey:Y11_02691"/>
<accession>A0A0H3NS15</accession>
<reference evidence="1 2" key="1">
    <citation type="journal article" date="2011" name="J. Bacteriol.">
        <title>Complete genome sequence of Yersinia enterocolitica subsp. palearctica serogroup O:3.</title>
        <authorList>
            <person name="Batzilla J."/>
            <person name="Hoper D."/>
            <person name="Antonenka U."/>
            <person name="Heesemann J."/>
            <person name="Rakin A."/>
        </authorList>
    </citation>
    <scope>NUCLEOTIDE SEQUENCE [LARGE SCALE GENOMIC DNA]</scope>
    <source>
        <strain evidence="2">DSM 13030 / CIP 106945 / Y11</strain>
    </source>
</reference>
<protein>
    <submittedName>
        <fullName evidence="1">Uncharacterized protein</fullName>
    </submittedName>
</protein>
<dbReference type="EMBL" id="FR729477">
    <property type="protein sequence ID" value="CBY27912.1"/>
    <property type="molecule type" value="Genomic_DNA"/>
</dbReference>
<dbReference type="AlphaFoldDB" id="A0A0H3NS15"/>